<dbReference type="InterPro" id="IPR036866">
    <property type="entry name" value="RibonucZ/Hydroxyglut_hydro"/>
</dbReference>
<comment type="caution">
    <text evidence="1">The sequence shown here is derived from an EMBL/GenBank/DDBJ whole genome shotgun (WGS) entry which is preliminary data.</text>
</comment>
<reference evidence="2" key="1">
    <citation type="submission" date="2017-09" db="EMBL/GenBank/DDBJ databases">
        <title>Depth-based differentiation of microbial function through sediment-hosted aquifers and enrichment of novel symbionts in the deep terrestrial subsurface.</title>
        <authorList>
            <person name="Probst A.J."/>
            <person name="Ladd B."/>
            <person name="Jarett J.K."/>
            <person name="Geller-Mcgrath D.E."/>
            <person name="Sieber C.M.K."/>
            <person name="Emerson J.B."/>
            <person name="Anantharaman K."/>
            <person name="Thomas B.C."/>
            <person name="Malmstrom R."/>
            <person name="Stieglmeier M."/>
            <person name="Klingl A."/>
            <person name="Woyke T."/>
            <person name="Ryan C.M."/>
            <person name="Banfield J.F."/>
        </authorList>
    </citation>
    <scope>NUCLEOTIDE SEQUENCE [LARGE SCALE GENOMIC DNA]</scope>
</reference>
<name>A0A2M6WIS6_9BACT</name>
<dbReference type="PANTHER" id="PTHR39189">
    <property type="entry name" value="UPF0173 METAL-DEPENDENT HYDROLASE YTKL"/>
    <property type="match status" value="1"/>
</dbReference>
<organism evidence="1 2">
    <name type="scientific">Candidatus Harrisonbacteria bacterium CG10_big_fil_rev_8_21_14_0_10_42_17</name>
    <dbReference type="NCBI Taxonomy" id="1974584"/>
    <lineage>
        <taxon>Bacteria</taxon>
        <taxon>Candidatus Harrisoniibacteriota</taxon>
    </lineage>
</organism>
<evidence type="ECO:0008006" key="3">
    <source>
        <dbReference type="Google" id="ProtNLM"/>
    </source>
</evidence>
<dbReference type="Proteomes" id="UP000228635">
    <property type="component" value="Unassembled WGS sequence"/>
</dbReference>
<sequence length="223" mass="24591">MKKAFILAKVDSMIINWYGESCFKIVTGGVTLLVDPFESNTGFTPPRFKADITLTTLTKLPLEDFFGEEKKETNQISGPGEFEIQGIRVVGVPLRKETNAEEMRTVFMVEAEGMKLGFLGYISTDPDAIELEYINEVDIACIPGGGAPFLSVDKAVKLIKNISPKIVIPTLFKIPGLKRKAGDAKEFIHALESNGESTVSQEKLTIKKNDLPEHLKSVVLKKT</sequence>
<protein>
    <recommendedName>
        <fullName evidence="3">Lactamase</fullName>
    </recommendedName>
</protein>
<dbReference type="PANTHER" id="PTHR39189:SF1">
    <property type="entry name" value="UPF0173 METAL-DEPENDENT HYDROLASE YTKL"/>
    <property type="match status" value="1"/>
</dbReference>
<evidence type="ECO:0000313" key="1">
    <source>
        <dbReference type="EMBL" id="PIT92697.1"/>
    </source>
</evidence>
<dbReference type="Gene3D" id="3.60.15.10">
    <property type="entry name" value="Ribonuclease Z/Hydroxyacylglutathione hydrolase-like"/>
    <property type="match status" value="1"/>
</dbReference>
<evidence type="ECO:0000313" key="2">
    <source>
        <dbReference type="Proteomes" id="UP000228635"/>
    </source>
</evidence>
<dbReference type="AlphaFoldDB" id="A0A2M6WIS6"/>
<gene>
    <name evidence="1" type="ORF">COU08_00855</name>
</gene>
<dbReference type="EMBL" id="PFBA01000012">
    <property type="protein sequence ID" value="PIT92697.1"/>
    <property type="molecule type" value="Genomic_DNA"/>
</dbReference>
<proteinExistence type="predicted"/>
<dbReference type="Pfam" id="PF13483">
    <property type="entry name" value="Lactamase_B_3"/>
    <property type="match status" value="1"/>
</dbReference>
<dbReference type="SUPFAM" id="SSF56281">
    <property type="entry name" value="Metallo-hydrolase/oxidoreductase"/>
    <property type="match status" value="1"/>
</dbReference>
<accession>A0A2M6WIS6</accession>